<evidence type="ECO:0000256" key="4">
    <source>
        <dbReference type="ARBA" id="ARBA00022691"/>
    </source>
</evidence>
<accession>A0A0U9HFS4</accession>
<dbReference type="GO" id="GO:0046872">
    <property type="term" value="F:metal ion binding"/>
    <property type="evidence" value="ECO:0007669"/>
    <property type="project" value="UniProtKB-KW"/>
</dbReference>
<dbReference type="PROSITE" id="PS51918">
    <property type="entry name" value="RADICAL_SAM"/>
    <property type="match status" value="1"/>
</dbReference>
<dbReference type="GO" id="GO:0031419">
    <property type="term" value="F:cobalamin binding"/>
    <property type="evidence" value="ECO:0007669"/>
    <property type="project" value="InterPro"/>
</dbReference>
<dbReference type="SUPFAM" id="SSF102114">
    <property type="entry name" value="Radical SAM enzymes"/>
    <property type="match status" value="1"/>
</dbReference>
<dbReference type="SMART" id="SM00729">
    <property type="entry name" value="Elp3"/>
    <property type="match status" value="1"/>
</dbReference>
<dbReference type="Proteomes" id="UP000062160">
    <property type="component" value="Unassembled WGS sequence"/>
</dbReference>
<dbReference type="InterPro" id="IPR006638">
    <property type="entry name" value="Elp3/MiaA/NifB-like_rSAM"/>
</dbReference>
<keyword evidence="3" id="KW-0808">Transferase</keyword>
<comment type="cofactor">
    <cofactor evidence="1">
        <name>[4Fe-4S] cluster</name>
        <dbReference type="ChEBI" id="CHEBI:49883"/>
    </cofactor>
</comment>
<dbReference type="GO" id="GO:0005829">
    <property type="term" value="C:cytosol"/>
    <property type="evidence" value="ECO:0007669"/>
    <property type="project" value="TreeGrafter"/>
</dbReference>
<dbReference type="Pfam" id="PF02310">
    <property type="entry name" value="B12-binding"/>
    <property type="match status" value="1"/>
</dbReference>
<dbReference type="PROSITE" id="PS51332">
    <property type="entry name" value="B12_BINDING"/>
    <property type="match status" value="1"/>
</dbReference>
<organism evidence="10">
    <name type="scientific">Tepidanaerobacter syntrophicus</name>
    <dbReference type="NCBI Taxonomy" id="224999"/>
    <lineage>
        <taxon>Bacteria</taxon>
        <taxon>Bacillati</taxon>
        <taxon>Bacillota</taxon>
        <taxon>Clostridia</taxon>
        <taxon>Thermosediminibacterales</taxon>
        <taxon>Tepidanaerobacteraceae</taxon>
        <taxon>Tepidanaerobacter</taxon>
    </lineage>
</organism>
<keyword evidence="7" id="KW-0411">Iron-sulfur</keyword>
<keyword evidence="6" id="KW-0408">Iron</keyword>
<evidence type="ECO:0000256" key="5">
    <source>
        <dbReference type="ARBA" id="ARBA00022723"/>
    </source>
</evidence>
<dbReference type="SFLD" id="SFLDG01082">
    <property type="entry name" value="B12-binding_domain_containing"/>
    <property type="match status" value="1"/>
</dbReference>
<dbReference type="InterPro" id="IPR058240">
    <property type="entry name" value="rSAM_sf"/>
</dbReference>
<evidence type="ECO:0000256" key="3">
    <source>
        <dbReference type="ARBA" id="ARBA00022679"/>
    </source>
</evidence>
<dbReference type="InterPro" id="IPR006158">
    <property type="entry name" value="Cobalamin-bd"/>
</dbReference>
<evidence type="ECO:0000256" key="7">
    <source>
        <dbReference type="ARBA" id="ARBA00023014"/>
    </source>
</evidence>
<evidence type="ECO:0000313" key="11">
    <source>
        <dbReference type="Proteomes" id="UP000062160"/>
    </source>
</evidence>
<dbReference type="Gene3D" id="3.80.30.20">
    <property type="entry name" value="tm_1862 like domain"/>
    <property type="match status" value="1"/>
</dbReference>
<keyword evidence="5" id="KW-0479">Metal-binding</keyword>
<dbReference type="AlphaFoldDB" id="A0A0U9HFS4"/>
<dbReference type="SFLD" id="SFLDS00029">
    <property type="entry name" value="Radical_SAM"/>
    <property type="match status" value="1"/>
</dbReference>
<dbReference type="PANTHER" id="PTHR43409">
    <property type="entry name" value="ANAEROBIC MAGNESIUM-PROTOPORPHYRIN IX MONOMETHYL ESTER CYCLASE-RELATED"/>
    <property type="match status" value="1"/>
</dbReference>
<reference evidence="10" key="1">
    <citation type="journal article" date="2016" name="Genome Announc.">
        <title>Draft Genome Sequence of the Syntrophic Lactate-Degrading Bacterium Tepidanaerobacter syntrophicus JLT.</title>
        <authorList>
            <person name="Matsuura N."/>
            <person name="Ohashi A."/>
            <person name="Tourlousse D.M."/>
            <person name="Sekiguchi Y."/>
        </authorList>
    </citation>
    <scope>NUCLEOTIDE SEQUENCE [LARGE SCALE GENOMIC DNA]</scope>
    <source>
        <strain evidence="10">JL</strain>
    </source>
</reference>
<keyword evidence="4" id="KW-0949">S-adenosyl-L-methionine</keyword>
<proteinExistence type="predicted"/>
<evidence type="ECO:0000259" key="9">
    <source>
        <dbReference type="PROSITE" id="PS51918"/>
    </source>
</evidence>
<feature type="domain" description="B12-binding" evidence="8">
    <location>
        <begin position="17"/>
        <end position="140"/>
    </location>
</feature>
<evidence type="ECO:0000256" key="1">
    <source>
        <dbReference type="ARBA" id="ARBA00001966"/>
    </source>
</evidence>
<dbReference type="RefSeq" id="WP_059033103.1">
    <property type="nucleotide sequence ID" value="NZ_DF977002.1"/>
</dbReference>
<dbReference type="PANTHER" id="PTHR43409:SF7">
    <property type="entry name" value="BLL1977 PROTEIN"/>
    <property type="match status" value="1"/>
</dbReference>
<evidence type="ECO:0000313" key="10">
    <source>
        <dbReference type="EMBL" id="GAQ25680.1"/>
    </source>
</evidence>
<keyword evidence="11" id="KW-1185">Reference proteome</keyword>
<feature type="domain" description="Radical SAM core" evidence="9">
    <location>
        <begin position="159"/>
        <end position="372"/>
    </location>
</feature>
<dbReference type="SFLD" id="SFLDG01123">
    <property type="entry name" value="methyltransferase_(Class_B)"/>
    <property type="match status" value="1"/>
</dbReference>
<protein>
    <submittedName>
        <fullName evidence="10">Radical SAM superfamily enzyme YgiQ, UPF0313 family</fullName>
    </submittedName>
</protein>
<dbReference type="Pfam" id="PF04055">
    <property type="entry name" value="Radical_SAM"/>
    <property type="match status" value="1"/>
</dbReference>
<sequence length="468" mass="53486">MKVVFITPASDLCRMFLYRLGSKVYGQRNSITGPLILGRILKDAGHDVSVYEELYANVDYSKIMDADVYCISTMTSTAPRAYFLADRLHKETKGRVIIGGMHASALPEEAALHADQVVVGEAETVIRDVIEGKITDKIVYAPRLENLDDAPFPDYSLLKTPCSCANVMTTRGCPFCCSFCTTSRMFHPYRERSVDSVMEELRYYKSIGFKYMNFEDDNFTANKKRAKEICRRMIEEDLVFRETFFFGRTDMANDEELLDLLERAHLTRVLIGIESLNQKSLDTINKHQTVEDIEKCAETLSRHKIRIIASLVLGIDDDGKEDIRKSVDFANKINAYQLQPAILTPFPKTAVYEQYEKENRMMTKDWSLFNMAYVTFIPKKMSPWELQIEIIRALKRFYAFLPSFKIGKIFGIGYGLRRLGIWLIAKIGIPGVNLIANFAKGTYIYKLKHMTPEEIIKSENIGTPATKS</sequence>
<dbReference type="GO" id="GO:0051539">
    <property type="term" value="F:4 iron, 4 sulfur cluster binding"/>
    <property type="evidence" value="ECO:0007669"/>
    <property type="project" value="UniProtKB-KW"/>
</dbReference>
<dbReference type="GO" id="GO:0003824">
    <property type="term" value="F:catalytic activity"/>
    <property type="evidence" value="ECO:0007669"/>
    <property type="project" value="InterPro"/>
</dbReference>
<dbReference type="STRING" id="224999.GCA_001485475_01716"/>
<dbReference type="OrthoDB" id="9801424at2"/>
<dbReference type="InterPro" id="IPR034466">
    <property type="entry name" value="Methyltransferase_Class_B"/>
</dbReference>
<dbReference type="CDD" id="cd01335">
    <property type="entry name" value="Radical_SAM"/>
    <property type="match status" value="1"/>
</dbReference>
<dbReference type="EMBL" id="DF977002">
    <property type="protein sequence ID" value="GAQ25680.1"/>
    <property type="molecule type" value="Genomic_DNA"/>
</dbReference>
<evidence type="ECO:0000256" key="2">
    <source>
        <dbReference type="ARBA" id="ARBA00022603"/>
    </source>
</evidence>
<evidence type="ECO:0000256" key="6">
    <source>
        <dbReference type="ARBA" id="ARBA00023004"/>
    </source>
</evidence>
<dbReference type="Gene3D" id="3.40.50.280">
    <property type="entry name" value="Cobalamin-binding domain"/>
    <property type="match status" value="1"/>
</dbReference>
<evidence type="ECO:0000259" key="8">
    <source>
        <dbReference type="PROSITE" id="PS51332"/>
    </source>
</evidence>
<keyword evidence="2" id="KW-0489">Methyltransferase</keyword>
<dbReference type="InterPro" id="IPR007197">
    <property type="entry name" value="rSAM"/>
</dbReference>
<dbReference type="InterPro" id="IPR023404">
    <property type="entry name" value="rSAM_horseshoe"/>
</dbReference>
<name>A0A0U9HFS4_9FIRM</name>
<gene>
    <name evidence="10" type="ORF">TSYNT_8217</name>
</gene>
<dbReference type="InterPro" id="IPR051198">
    <property type="entry name" value="BchE-like"/>
</dbReference>